<evidence type="ECO:0008006" key="3">
    <source>
        <dbReference type="Google" id="ProtNLM"/>
    </source>
</evidence>
<reference evidence="2" key="1">
    <citation type="submission" date="2019-12" db="EMBL/GenBank/DDBJ databases">
        <title>An insight into the sialome of adult female Ixodes ricinus ticks feeding for 6 days.</title>
        <authorList>
            <person name="Perner J."/>
            <person name="Ribeiro J.M.C."/>
        </authorList>
    </citation>
    <scope>NUCLEOTIDE SEQUENCE</scope>
    <source>
        <strain evidence="2">Semi-engorged</strain>
        <tissue evidence="2">Salivary glands</tissue>
    </source>
</reference>
<evidence type="ECO:0000256" key="1">
    <source>
        <dbReference type="SAM" id="SignalP"/>
    </source>
</evidence>
<evidence type="ECO:0000313" key="2">
    <source>
        <dbReference type="EMBL" id="MXU89227.1"/>
    </source>
</evidence>
<accession>A0A6B0UGP3</accession>
<name>A0A6B0UGP3_IXORI</name>
<dbReference type="EMBL" id="GIFC01007144">
    <property type="protein sequence ID" value="MXU89227.1"/>
    <property type="molecule type" value="Transcribed_RNA"/>
</dbReference>
<keyword evidence="1" id="KW-0732">Signal</keyword>
<protein>
    <recommendedName>
        <fullName evidence="3">Secreted protein</fullName>
    </recommendedName>
</protein>
<feature type="signal peptide" evidence="1">
    <location>
        <begin position="1"/>
        <end position="25"/>
    </location>
</feature>
<dbReference type="AlphaFoldDB" id="A0A6B0UGP3"/>
<organism evidence="2">
    <name type="scientific">Ixodes ricinus</name>
    <name type="common">Common tick</name>
    <name type="synonym">Acarus ricinus</name>
    <dbReference type="NCBI Taxonomy" id="34613"/>
    <lineage>
        <taxon>Eukaryota</taxon>
        <taxon>Metazoa</taxon>
        <taxon>Ecdysozoa</taxon>
        <taxon>Arthropoda</taxon>
        <taxon>Chelicerata</taxon>
        <taxon>Arachnida</taxon>
        <taxon>Acari</taxon>
        <taxon>Parasitiformes</taxon>
        <taxon>Ixodida</taxon>
        <taxon>Ixodoidea</taxon>
        <taxon>Ixodidae</taxon>
        <taxon>Ixodinae</taxon>
        <taxon>Ixodes</taxon>
    </lineage>
</organism>
<proteinExistence type="predicted"/>
<sequence length="106" mass="12118">MRASSLGSKCSCCLMFHFVIGKVESSSMEDNFTMSICCVFIRPEESVESWARWKPPRLCLCRWKCGCLTCSNRETKTWLILSQTVEVYPRPTCSEVSSSSRFESHS</sequence>
<feature type="chain" id="PRO_5025430719" description="Secreted protein" evidence="1">
    <location>
        <begin position="26"/>
        <end position="106"/>
    </location>
</feature>